<organism evidence="1 2">
    <name type="scientific">Candidatus Cyrtobacter comes</name>
    <dbReference type="NCBI Taxonomy" id="675776"/>
    <lineage>
        <taxon>Bacteria</taxon>
        <taxon>Pseudomonadati</taxon>
        <taxon>Pseudomonadota</taxon>
        <taxon>Alphaproteobacteria</taxon>
        <taxon>Rickettsiales</taxon>
        <taxon>Candidatus Midichloriaceae</taxon>
        <taxon>Candidatus Cyrtobacter</taxon>
    </lineage>
</organism>
<comment type="caution">
    <text evidence="1">The sequence shown here is derived from an EMBL/GenBank/DDBJ whole genome shotgun (WGS) entry which is preliminary data.</text>
</comment>
<dbReference type="Proteomes" id="UP001293791">
    <property type="component" value="Unassembled WGS sequence"/>
</dbReference>
<evidence type="ECO:0000313" key="1">
    <source>
        <dbReference type="EMBL" id="MDZ5761835.1"/>
    </source>
</evidence>
<gene>
    <name evidence="1" type="ORF">Cyrtocomes_00193</name>
</gene>
<sequence>MPLFIVSLYYIYTSKLKAMDSNLINSITSIIKAIPVLYPCIKFIWSYGKKFLPTYGFDKDYYKALDQLNRLPYSMAFTESKNRNINPIWLSVWPLPGNTDSDSQTIRMNWCISKPVDALIKPMVNAKLIIPKLKFLNVNKFRFICTDNAGNNLGKCTLIYRDCSDEENSLLKLNRKLAKHLKSSSTLYLYRRLDEI</sequence>
<proteinExistence type="predicted"/>
<evidence type="ECO:0000313" key="2">
    <source>
        <dbReference type="Proteomes" id="UP001293791"/>
    </source>
</evidence>
<protein>
    <submittedName>
        <fullName evidence="1">Uncharacterized protein</fullName>
    </submittedName>
</protein>
<reference evidence="1 2" key="1">
    <citation type="submission" date="2023-02" db="EMBL/GenBank/DDBJ databases">
        <title>Host association and intracellularity evolved multiple times independently in the Rickettsiales.</title>
        <authorList>
            <person name="Castelli M."/>
            <person name="Nardi T."/>
            <person name="Gammuto L."/>
            <person name="Bellinzona G."/>
            <person name="Sabaneyeva E."/>
            <person name="Potekhin A."/>
            <person name="Serra V."/>
            <person name="Petroni G."/>
            <person name="Sassera D."/>
        </authorList>
    </citation>
    <scope>NUCLEOTIDE SEQUENCE [LARGE SCALE GENOMIC DNA]</scope>
    <source>
        <strain evidence="1 2">BOD18</strain>
    </source>
</reference>
<accession>A0ABU5L6T6</accession>
<name>A0ABU5L6T6_9RICK</name>
<keyword evidence="2" id="KW-1185">Reference proteome</keyword>
<dbReference type="EMBL" id="JARGYT010000006">
    <property type="protein sequence ID" value="MDZ5761835.1"/>
    <property type="molecule type" value="Genomic_DNA"/>
</dbReference>